<name>A0AC58U2D6_TOBAC</name>
<sequence length="181" mass="20574">MTEVTIDHTHPLYVGPSDTPGSIVIPVKLTGSENYSLWSRSMGIALLGKKKLWLVTGKRKKDAYKDDLLEQWETCNAIVLSWIMNNELWHEYDVLVPFASSGCPKSKDQVEQLHQQRVMQFLSGLNDSYDQARRQILMKTTAPTLDQTYAMIVQDESQQTFRVNVVTDKTDPIAMQVGRGQ</sequence>
<reference evidence="2" key="2">
    <citation type="submission" date="2025-08" db="UniProtKB">
        <authorList>
            <consortium name="RefSeq"/>
        </authorList>
    </citation>
    <scope>IDENTIFICATION</scope>
    <source>
        <tissue evidence="2">Leaf</tissue>
    </source>
</reference>
<evidence type="ECO:0000313" key="1">
    <source>
        <dbReference type="Proteomes" id="UP000790787"/>
    </source>
</evidence>
<gene>
    <name evidence="2" type="primary">LOC142178217</name>
</gene>
<accession>A0AC58U2D6</accession>
<proteinExistence type="predicted"/>
<protein>
    <submittedName>
        <fullName evidence="2">Uncharacterized protein LOC142178217</fullName>
    </submittedName>
</protein>
<keyword evidence="1" id="KW-1185">Reference proteome</keyword>
<reference evidence="1" key="1">
    <citation type="journal article" date="2014" name="Nat. Commun.">
        <title>The tobacco genome sequence and its comparison with those of tomato and potato.</title>
        <authorList>
            <person name="Sierro N."/>
            <person name="Battey J.N."/>
            <person name="Ouadi S."/>
            <person name="Bakaher N."/>
            <person name="Bovet L."/>
            <person name="Willig A."/>
            <person name="Goepfert S."/>
            <person name="Peitsch M.C."/>
            <person name="Ivanov N.V."/>
        </authorList>
    </citation>
    <scope>NUCLEOTIDE SEQUENCE [LARGE SCALE GENOMIC DNA]</scope>
</reference>
<dbReference type="Proteomes" id="UP000790787">
    <property type="component" value="Chromosome 24"/>
</dbReference>
<evidence type="ECO:0000313" key="2">
    <source>
        <dbReference type="RefSeq" id="XP_075103643.1"/>
    </source>
</evidence>
<dbReference type="RefSeq" id="XP_075103643.1">
    <property type="nucleotide sequence ID" value="XM_075247542.1"/>
</dbReference>
<organism evidence="1 2">
    <name type="scientific">Nicotiana tabacum</name>
    <name type="common">Common tobacco</name>
    <dbReference type="NCBI Taxonomy" id="4097"/>
    <lineage>
        <taxon>Eukaryota</taxon>
        <taxon>Viridiplantae</taxon>
        <taxon>Streptophyta</taxon>
        <taxon>Embryophyta</taxon>
        <taxon>Tracheophyta</taxon>
        <taxon>Spermatophyta</taxon>
        <taxon>Magnoliopsida</taxon>
        <taxon>eudicotyledons</taxon>
        <taxon>Gunneridae</taxon>
        <taxon>Pentapetalae</taxon>
        <taxon>asterids</taxon>
        <taxon>lamiids</taxon>
        <taxon>Solanales</taxon>
        <taxon>Solanaceae</taxon>
        <taxon>Nicotianoideae</taxon>
        <taxon>Nicotianeae</taxon>
        <taxon>Nicotiana</taxon>
    </lineage>
</organism>